<dbReference type="AlphaFoldDB" id="A0A1R3GTM8"/>
<name>A0A1R3GTM8_9ROSI</name>
<dbReference type="Proteomes" id="UP000187203">
    <property type="component" value="Unassembled WGS sequence"/>
</dbReference>
<proteinExistence type="predicted"/>
<gene>
    <name evidence="1" type="ORF">COLO4_33436</name>
</gene>
<dbReference type="EMBL" id="AWUE01021649">
    <property type="protein sequence ID" value="OMO61432.1"/>
    <property type="molecule type" value="Genomic_DNA"/>
</dbReference>
<evidence type="ECO:0000313" key="1">
    <source>
        <dbReference type="EMBL" id="OMO61432.1"/>
    </source>
</evidence>
<protein>
    <submittedName>
        <fullName evidence="1">Uncharacterized protein</fullName>
    </submittedName>
</protein>
<accession>A0A1R3GTM8</accession>
<sequence length="88" mass="9796">MARYSECNISFVSQKKDLSTPEMTGLRLKPHSKRVSYSKPEIKPLYVAICPTKEEELSAVAPWVNFGGGRGGAEEEEPKLEVLKPLAF</sequence>
<comment type="caution">
    <text evidence="1">The sequence shown here is derived from an EMBL/GenBank/DDBJ whole genome shotgun (WGS) entry which is preliminary data.</text>
</comment>
<reference evidence="2" key="1">
    <citation type="submission" date="2013-09" db="EMBL/GenBank/DDBJ databases">
        <title>Corchorus olitorius genome sequencing.</title>
        <authorList>
            <person name="Alam M."/>
            <person name="Haque M.S."/>
            <person name="Islam M.S."/>
            <person name="Emdad E.M."/>
            <person name="Islam M.M."/>
            <person name="Ahmed B."/>
            <person name="Halim A."/>
            <person name="Hossen Q.M.M."/>
            <person name="Hossain M.Z."/>
            <person name="Ahmed R."/>
            <person name="Khan M.M."/>
            <person name="Islam R."/>
            <person name="Rashid M.M."/>
            <person name="Khan S.A."/>
            <person name="Rahman M.S."/>
            <person name="Alam M."/>
            <person name="Yahiya A.S."/>
            <person name="Khan M.S."/>
            <person name="Azam M.S."/>
            <person name="Haque T."/>
            <person name="Lashkar M.Z.H."/>
            <person name="Akhand A.I."/>
            <person name="Morshed G."/>
            <person name="Roy S."/>
            <person name="Uddin K.S."/>
            <person name="Rabeya T."/>
            <person name="Hossain A.S."/>
            <person name="Chowdhury A."/>
            <person name="Snigdha A.R."/>
            <person name="Mortoza M.S."/>
            <person name="Matin S.A."/>
            <person name="Hoque S.M.E."/>
            <person name="Islam M.K."/>
            <person name="Roy D.K."/>
            <person name="Haider R."/>
            <person name="Moosa M.M."/>
            <person name="Elias S.M."/>
            <person name="Hasan A.M."/>
            <person name="Jahan S."/>
            <person name="Shafiuddin M."/>
            <person name="Mahmood N."/>
            <person name="Shommy N.S."/>
        </authorList>
    </citation>
    <scope>NUCLEOTIDE SEQUENCE [LARGE SCALE GENOMIC DNA]</scope>
    <source>
        <strain evidence="2">cv. O-4</strain>
    </source>
</reference>
<organism evidence="1 2">
    <name type="scientific">Corchorus olitorius</name>
    <dbReference type="NCBI Taxonomy" id="93759"/>
    <lineage>
        <taxon>Eukaryota</taxon>
        <taxon>Viridiplantae</taxon>
        <taxon>Streptophyta</taxon>
        <taxon>Embryophyta</taxon>
        <taxon>Tracheophyta</taxon>
        <taxon>Spermatophyta</taxon>
        <taxon>Magnoliopsida</taxon>
        <taxon>eudicotyledons</taxon>
        <taxon>Gunneridae</taxon>
        <taxon>Pentapetalae</taxon>
        <taxon>rosids</taxon>
        <taxon>malvids</taxon>
        <taxon>Malvales</taxon>
        <taxon>Malvaceae</taxon>
        <taxon>Grewioideae</taxon>
        <taxon>Apeibeae</taxon>
        <taxon>Corchorus</taxon>
    </lineage>
</organism>
<evidence type="ECO:0000313" key="2">
    <source>
        <dbReference type="Proteomes" id="UP000187203"/>
    </source>
</evidence>
<keyword evidence="2" id="KW-1185">Reference proteome</keyword>